<accession>A0A2A5W5P0</accession>
<dbReference type="EMBL" id="NTJZ01000025">
    <property type="protein sequence ID" value="PDH31799.1"/>
    <property type="molecule type" value="Genomic_DNA"/>
</dbReference>
<dbReference type="AlphaFoldDB" id="A0A2A5W5P0"/>
<feature type="non-terminal residue" evidence="1">
    <location>
        <position position="1"/>
    </location>
</feature>
<reference evidence="1 2" key="1">
    <citation type="submission" date="2017-08" db="EMBL/GenBank/DDBJ databases">
        <title>Fine stratification of microbial communities through a metagenomic profile of the photic zone.</title>
        <authorList>
            <person name="Haro-Moreno J.M."/>
            <person name="Lopez-Perez M."/>
            <person name="De La Torre J."/>
            <person name="Picazo A."/>
            <person name="Camacho A."/>
            <person name="Rodriguez-Valera F."/>
        </authorList>
    </citation>
    <scope>NUCLEOTIDE SEQUENCE [LARGE SCALE GENOMIC DNA]</scope>
    <source>
        <strain evidence="1">MED-G28</strain>
    </source>
</reference>
<organism evidence="1 2">
    <name type="scientific">OM182 bacterium MED-G28</name>
    <dbReference type="NCBI Taxonomy" id="1986256"/>
    <lineage>
        <taxon>Bacteria</taxon>
        <taxon>Pseudomonadati</taxon>
        <taxon>Pseudomonadota</taxon>
        <taxon>Gammaproteobacteria</taxon>
        <taxon>OMG group</taxon>
        <taxon>OM182 clade</taxon>
    </lineage>
</organism>
<dbReference type="Proteomes" id="UP000219329">
    <property type="component" value="Unassembled WGS sequence"/>
</dbReference>
<evidence type="ECO:0000313" key="1">
    <source>
        <dbReference type="EMBL" id="PDH31799.1"/>
    </source>
</evidence>
<comment type="caution">
    <text evidence="1">The sequence shown here is derived from an EMBL/GenBank/DDBJ whole genome shotgun (WGS) entry which is preliminary data.</text>
</comment>
<dbReference type="InterPro" id="IPR009003">
    <property type="entry name" value="Peptidase_S1_PA"/>
</dbReference>
<name>A0A2A5W5P0_9GAMM</name>
<sequence>VGSFLGADYFTRTAQAYNLPASGGASGSAVVNLKGELVGQIANGGVAAGIEARTVLPEKYNLFAVELWVDVLDTPPVPYSRYPGIPVSPQVSSGAPSNYIKEMIDKWAPGELP</sequence>
<gene>
    <name evidence="1" type="ORF">CNF02_13120</name>
</gene>
<evidence type="ECO:0008006" key="3">
    <source>
        <dbReference type="Google" id="ProtNLM"/>
    </source>
</evidence>
<proteinExistence type="predicted"/>
<evidence type="ECO:0000313" key="2">
    <source>
        <dbReference type="Proteomes" id="UP000219329"/>
    </source>
</evidence>
<dbReference type="SUPFAM" id="SSF50494">
    <property type="entry name" value="Trypsin-like serine proteases"/>
    <property type="match status" value="1"/>
</dbReference>
<protein>
    <recommendedName>
        <fullName evidence="3">Serine protease</fullName>
    </recommendedName>
</protein>